<dbReference type="SMART" id="SM00690">
    <property type="entry name" value="DM5"/>
    <property type="match status" value="1"/>
</dbReference>
<feature type="chain" id="PRO_5042813897" description="DUF243 domain-containing protein" evidence="2">
    <location>
        <begin position="17"/>
        <end position="404"/>
    </location>
</feature>
<evidence type="ECO:0000313" key="5">
    <source>
        <dbReference type="Proteomes" id="UP001353858"/>
    </source>
</evidence>
<dbReference type="GO" id="GO:0040003">
    <property type="term" value="P:chitin-based cuticle development"/>
    <property type="evidence" value="ECO:0007669"/>
    <property type="project" value="TreeGrafter"/>
</dbReference>
<dbReference type="Proteomes" id="UP001353858">
    <property type="component" value="Unassembled WGS sequence"/>
</dbReference>
<dbReference type="AlphaFoldDB" id="A0AAN7P8T8"/>
<dbReference type="PANTHER" id="PTHR31927:SF16">
    <property type="entry name" value="LP07342P"/>
    <property type="match status" value="1"/>
</dbReference>
<protein>
    <recommendedName>
        <fullName evidence="3">DUF243 domain-containing protein</fullName>
    </recommendedName>
</protein>
<dbReference type="InterPro" id="IPR004145">
    <property type="entry name" value="DUF243"/>
</dbReference>
<evidence type="ECO:0000313" key="4">
    <source>
        <dbReference type="EMBL" id="KAK4877526.1"/>
    </source>
</evidence>
<organism evidence="4 5">
    <name type="scientific">Aquatica leii</name>
    <dbReference type="NCBI Taxonomy" id="1421715"/>
    <lineage>
        <taxon>Eukaryota</taxon>
        <taxon>Metazoa</taxon>
        <taxon>Ecdysozoa</taxon>
        <taxon>Arthropoda</taxon>
        <taxon>Hexapoda</taxon>
        <taxon>Insecta</taxon>
        <taxon>Pterygota</taxon>
        <taxon>Neoptera</taxon>
        <taxon>Endopterygota</taxon>
        <taxon>Coleoptera</taxon>
        <taxon>Polyphaga</taxon>
        <taxon>Elateriformia</taxon>
        <taxon>Elateroidea</taxon>
        <taxon>Lampyridae</taxon>
        <taxon>Luciolinae</taxon>
        <taxon>Aquatica</taxon>
    </lineage>
</organism>
<dbReference type="PANTHER" id="PTHR31927">
    <property type="entry name" value="FI07246P-RELATED-RELATED"/>
    <property type="match status" value="1"/>
</dbReference>
<proteinExistence type="predicted"/>
<keyword evidence="5" id="KW-1185">Reference proteome</keyword>
<sequence length="404" mass="42476">MKLYVLVSFCIAVCAARPDASHLLNEPSIAYLPSRSGSVGTESQVVQITAKPNVAVTTFEPTKGTQTPKSFEINRQFTGSTTYAPSSSSTSEFNFHSTTPTAATNFVVSTQKTSATVKPSLPAFSNALISGPSKPSSTPGSVHVTTFAPQPTTHVHLPDESHITETRFNVQPTIQKIPTGSYLPINTGIQVPQTNFGDGSFLTVPGHETVHHIGAGQKSVYFYAAPDDDEIHSRLRINILPSSQSSTRVIFIKAPAYAAPIPEVYSAPSDASDKTVIYVLSKKPDAASAISIPTNTIVKPSKPEIYFIKYGSQQEAQQAIASGLHGNVVGENIQDLLNEHSFIQTIKDGSSGIGTSGIHGTFVTGGVTGSVSTTPSIGTGTITVTTAKPSKGTHFGPAGESGPY</sequence>
<dbReference type="GO" id="GO:0008010">
    <property type="term" value="F:structural constituent of chitin-based larval cuticle"/>
    <property type="evidence" value="ECO:0007669"/>
    <property type="project" value="TreeGrafter"/>
</dbReference>
<evidence type="ECO:0000256" key="2">
    <source>
        <dbReference type="SAM" id="SignalP"/>
    </source>
</evidence>
<reference evidence="5" key="1">
    <citation type="submission" date="2023-01" db="EMBL/GenBank/DDBJ databases">
        <title>Key to firefly adult light organ development and bioluminescence: homeobox transcription factors regulate luciferase expression and transportation to peroxisome.</title>
        <authorList>
            <person name="Fu X."/>
        </authorList>
    </citation>
    <scope>NUCLEOTIDE SEQUENCE [LARGE SCALE GENOMIC DNA]</scope>
</reference>
<dbReference type="GO" id="GO:0062129">
    <property type="term" value="C:chitin-based extracellular matrix"/>
    <property type="evidence" value="ECO:0007669"/>
    <property type="project" value="TreeGrafter"/>
</dbReference>
<gene>
    <name evidence="4" type="ORF">RN001_010032</name>
</gene>
<dbReference type="EMBL" id="JARPUR010000004">
    <property type="protein sequence ID" value="KAK4877526.1"/>
    <property type="molecule type" value="Genomic_DNA"/>
</dbReference>
<comment type="caution">
    <text evidence="4">The sequence shown here is derived from an EMBL/GenBank/DDBJ whole genome shotgun (WGS) entry which is preliminary data.</text>
</comment>
<evidence type="ECO:0000256" key="1">
    <source>
        <dbReference type="SAM" id="MobiDB-lite"/>
    </source>
</evidence>
<feature type="domain" description="DUF243" evidence="3">
    <location>
        <begin position="217"/>
        <end position="313"/>
    </location>
</feature>
<name>A0AAN7P8T8_9COLE</name>
<dbReference type="Pfam" id="PF03103">
    <property type="entry name" value="DUF243"/>
    <property type="match status" value="1"/>
</dbReference>
<keyword evidence="2" id="KW-0732">Signal</keyword>
<feature type="region of interest" description="Disordered" evidence="1">
    <location>
        <begin position="382"/>
        <end position="404"/>
    </location>
</feature>
<evidence type="ECO:0000259" key="3">
    <source>
        <dbReference type="SMART" id="SM00690"/>
    </source>
</evidence>
<feature type="signal peptide" evidence="2">
    <location>
        <begin position="1"/>
        <end position="16"/>
    </location>
</feature>
<accession>A0AAN7P8T8</accession>